<dbReference type="Proteomes" id="UP001620626">
    <property type="component" value="Unassembled WGS sequence"/>
</dbReference>
<gene>
    <name evidence="2" type="ORF">niasHT_007986</name>
</gene>
<evidence type="ECO:0000313" key="3">
    <source>
        <dbReference type="Proteomes" id="UP001620626"/>
    </source>
</evidence>
<feature type="region of interest" description="Disordered" evidence="1">
    <location>
        <begin position="56"/>
        <end position="79"/>
    </location>
</feature>
<accession>A0ABD2LZR5</accession>
<dbReference type="EMBL" id="JBICBT010000207">
    <property type="protein sequence ID" value="KAL3120694.1"/>
    <property type="molecule type" value="Genomic_DNA"/>
</dbReference>
<evidence type="ECO:0000256" key="1">
    <source>
        <dbReference type="SAM" id="MobiDB-lite"/>
    </source>
</evidence>
<comment type="caution">
    <text evidence="2">The sequence shown here is derived from an EMBL/GenBank/DDBJ whole genome shotgun (WGS) entry which is preliminary data.</text>
</comment>
<dbReference type="AlphaFoldDB" id="A0ABD2LZR5"/>
<organism evidence="2 3">
    <name type="scientific">Heterodera trifolii</name>
    <dbReference type="NCBI Taxonomy" id="157864"/>
    <lineage>
        <taxon>Eukaryota</taxon>
        <taxon>Metazoa</taxon>
        <taxon>Ecdysozoa</taxon>
        <taxon>Nematoda</taxon>
        <taxon>Chromadorea</taxon>
        <taxon>Rhabditida</taxon>
        <taxon>Tylenchina</taxon>
        <taxon>Tylenchomorpha</taxon>
        <taxon>Tylenchoidea</taxon>
        <taxon>Heteroderidae</taxon>
        <taxon>Heteroderinae</taxon>
        <taxon>Heterodera</taxon>
    </lineage>
</organism>
<feature type="region of interest" description="Disordered" evidence="1">
    <location>
        <begin position="1"/>
        <end position="39"/>
    </location>
</feature>
<keyword evidence="3" id="KW-1185">Reference proteome</keyword>
<reference evidence="2 3" key="1">
    <citation type="submission" date="2024-10" db="EMBL/GenBank/DDBJ databases">
        <authorList>
            <person name="Kim D."/>
        </authorList>
    </citation>
    <scope>NUCLEOTIDE SEQUENCE [LARGE SCALE GENOMIC DNA]</scope>
    <source>
        <strain evidence="2">BH-2024</strain>
    </source>
</reference>
<sequence>MRTADGRRKSTSRVGSGNDAEDDGKEQLNNAKQKKRVGGSFTLNLFAAENPKVYLSLGTDGQKKRTHKGKGERNSKTDG</sequence>
<proteinExistence type="predicted"/>
<protein>
    <submittedName>
        <fullName evidence="2">Uncharacterized protein</fullName>
    </submittedName>
</protein>
<feature type="compositionally biased region" description="Basic and acidic residues" evidence="1">
    <location>
        <begin position="69"/>
        <end position="79"/>
    </location>
</feature>
<evidence type="ECO:0000313" key="2">
    <source>
        <dbReference type="EMBL" id="KAL3120694.1"/>
    </source>
</evidence>
<name>A0ABD2LZR5_9BILA</name>